<keyword evidence="1" id="KW-1133">Transmembrane helix</keyword>
<name>A0A369TL92_9RHOB</name>
<organism evidence="2 3">
    <name type="scientific">Thalassococcus profundi</name>
    <dbReference type="NCBI Taxonomy" id="2282382"/>
    <lineage>
        <taxon>Bacteria</taxon>
        <taxon>Pseudomonadati</taxon>
        <taxon>Pseudomonadota</taxon>
        <taxon>Alphaproteobacteria</taxon>
        <taxon>Rhodobacterales</taxon>
        <taxon>Roseobacteraceae</taxon>
        <taxon>Thalassococcus</taxon>
    </lineage>
</organism>
<feature type="transmembrane region" description="Helical" evidence="1">
    <location>
        <begin position="149"/>
        <end position="168"/>
    </location>
</feature>
<dbReference type="Proteomes" id="UP000253977">
    <property type="component" value="Unassembled WGS sequence"/>
</dbReference>
<comment type="caution">
    <text evidence="2">The sequence shown here is derived from an EMBL/GenBank/DDBJ whole genome shotgun (WGS) entry which is preliminary data.</text>
</comment>
<feature type="transmembrane region" description="Helical" evidence="1">
    <location>
        <begin position="64"/>
        <end position="84"/>
    </location>
</feature>
<feature type="transmembrane region" description="Helical" evidence="1">
    <location>
        <begin position="91"/>
        <end position="119"/>
    </location>
</feature>
<dbReference type="EMBL" id="QPMK01000007">
    <property type="protein sequence ID" value="RDD66073.1"/>
    <property type="molecule type" value="Genomic_DNA"/>
</dbReference>
<sequence length="179" mass="18586">MSKPLIFVILLCAAAVAAGLFGALHNQLSYSVGPDYFHGFKFAQFGINPDMHNRLGAALVGWRASWWMGPLVGLPAFALGLATLRSPSRYLAAGIGAIAAVLVITLFCAMAGLAVGLTLGGAGFVADMPVPEGVADRTGFVRAGLMHDASYIGGAIGALVALYLMVAARRAEKKHGRET</sequence>
<protein>
    <submittedName>
        <fullName evidence="2">Uncharacterized protein</fullName>
    </submittedName>
</protein>
<evidence type="ECO:0000313" key="3">
    <source>
        <dbReference type="Proteomes" id="UP000253977"/>
    </source>
</evidence>
<proteinExistence type="predicted"/>
<dbReference type="AlphaFoldDB" id="A0A369TL92"/>
<keyword evidence="3" id="KW-1185">Reference proteome</keyword>
<evidence type="ECO:0000256" key="1">
    <source>
        <dbReference type="SAM" id="Phobius"/>
    </source>
</evidence>
<evidence type="ECO:0000313" key="2">
    <source>
        <dbReference type="EMBL" id="RDD66073.1"/>
    </source>
</evidence>
<keyword evidence="1" id="KW-0812">Transmembrane</keyword>
<keyword evidence="1" id="KW-0472">Membrane</keyword>
<gene>
    <name evidence="2" type="ORF">DU478_11245</name>
</gene>
<accession>A0A369TL92</accession>
<dbReference type="OrthoDB" id="678065at2"/>
<reference evidence="2 3" key="1">
    <citation type="submission" date="2018-07" db="EMBL/GenBank/DDBJ databases">
        <title>Thalassococcus profundi sp. nov., a marine bacterium isolated from deep seawater of Okinawa Trough.</title>
        <authorList>
            <person name="Yu M."/>
        </authorList>
    </citation>
    <scope>NUCLEOTIDE SEQUENCE [LARGE SCALE GENOMIC DNA]</scope>
    <source>
        <strain evidence="2 3">WRAS1</strain>
    </source>
</reference>
<dbReference type="RefSeq" id="WP_114511065.1">
    <property type="nucleotide sequence ID" value="NZ_QPMK01000007.1"/>
</dbReference>